<dbReference type="SUPFAM" id="SSF141673">
    <property type="entry name" value="MOSC N-terminal domain-like"/>
    <property type="match status" value="1"/>
</dbReference>
<proteinExistence type="predicted"/>
<dbReference type="InterPro" id="IPR005303">
    <property type="entry name" value="MOCOS_middle"/>
</dbReference>
<dbReference type="InterPro" id="IPR011037">
    <property type="entry name" value="Pyrv_Knase-like_insert_dom_sf"/>
</dbReference>
<dbReference type="Pfam" id="PF03476">
    <property type="entry name" value="MOSC_N"/>
    <property type="match status" value="1"/>
</dbReference>
<dbReference type="GO" id="GO:0032787">
    <property type="term" value="P:monocarboxylic acid metabolic process"/>
    <property type="evidence" value="ECO:0007669"/>
    <property type="project" value="UniProtKB-ARBA"/>
</dbReference>
<dbReference type="AlphaFoldDB" id="A0AAU9RB95"/>
<dbReference type="Proteomes" id="UP000836841">
    <property type="component" value="Chromosome 1"/>
</dbReference>
<name>A0AAU9RB95_THLAR</name>
<keyword evidence="4" id="KW-1185">Reference proteome</keyword>
<evidence type="ECO:0000313" key="3">
    <source>
        <dbReference type="EMBL" id="CAH2035817.1"/>
    </source>
</evidence>
<dbReference type="SUPFAM" id="SSF50800">
    <property type="entry name" value="PK beta-barrel domain-like"/>
    <property type="match status" value="1"/>
</dbReference>
<dbReference type="GO" id="GO:0030170">
    <property type="term" value="F:pyridoxal phosphate binding"/>
    <property type="evidence" value="ECO:0007669"/>
    <property type="project" value="InterPro"/>
</dbReference>
<evidence type="ECO:0000256" key="1">
    <source>
        <dbReference type="SAM" id="MobiDB-lite"/>
    </source>
</evidence>
<dbReference type="GO" id="GO:0030151">
    <property type="term" value="F:molybdenum ion binding"/>
    <property type="evidence" value="ECO:0007669"/>
    <property type="project" value="InterPro"/>
</dbReference>
<feature type="region of interest" description="Disordered" evidence="1">
    <location>
        <begin position="13"/>
        <end position="34"/>
    </location>
</feature>
<dbReference type="GO" id="GO:0003824">
    <property type="term" value="F:catalytic activity"/>
    <property type="evidence" value="ECO:0007669"/>
    <property type="project" value="InterPro"/>
</dbReference>
<sequence>MFVGSRTQLIREREREREMENVLSQSPSPSPAGEIDARVSSLFVYPIKSCRCISLSQAPLTPTGFRWDRNWLIVNSEGRGLTQRVEPKLALIEVEMPKHAFAENWEPEKCSNMVVRAPGMDALKISLAKPDKIAHGVSVWEWSGSALDEGEEASQWFSNFVGKPCRLVRFDSASETRPVDLNYAQGHYAMFSDMYPFLLISQGSLDSLNKLLKEPVPINRFRPNIFVDGCEPFAEDLWTEILINSFTFHGVKLCSRCKVPTINQETGIGGQEPIETLRNFRSDKVLQPKKKPQGKIYFGQNMVWKDWFGNGMGKTIGIGDSVVVLGKLSSPAEAST</sequence>
<dbReference type="Pfam" id="PF03473">
    <property type="entry name" value="MOSC"/>
    <property type="match status" value="1"/>
</dbReference>
<dbReference type="PANTHER" id="PTHR14237">
    <property type="entry name" value="MOLYBDOPTERIN COFACTOR SULFURASE MOSC"/>
    <property type="match status" value="1"/>
</dbReference>
<dbReference type="InterPro" id="IPR005302">
    <property type="entry name" value="MoCF_Sase_C"/>
</dbReference>
<feature type="domain" description="MOSC" evidence="2">
    <location>
        <begin position="165"/>
        <end position="325"/>
    </location>
</feature>
<evidence type="ECO:0000313" key="4">
    <source>
        <dbReference type="Proteomes" id="UP000836841"/>
    </source>
</evidence>
<accession>A0AAU9RB95</accession>
<gene>
    <name evidence="3" type="ORF">TAV2_LOCUS2267</name>
</gene>
<reference evidence="3 4" key="1">
    <citation type="submission" date="2022-03" db="EMBL/GenBank/DDBJ databases">
        <authorList>
            <person name="Nunn A."/>
            <person name="Chopra R."/>
            <person name="Nunn A."/>
            <person name="Contreras Garrido A."/>
        </authorList>
    </citation>
    <scope>NUCLEOTIDE SEQUENCE [LARGE SCALE GENOMIC DNA]</scope>
</reference>
<dbReference type="PROSITE" id="PS51340">
    <property type="entry name" value="MOSC"/>
    <property type="match status" value="1"/>
</dbReference>
<dbReference type="PANTHER" id="PTHR14237:SF19">
    <property type="entry name" value="MITOCHONDRIAL AMIDOXIME REDUCING COMPONENT 1"/>
    <property type="match status" value="1"/>
</dbReference>
<protein>
    <recommendedName>
        <fullName evidence="2">MOSC domain-containing protein</fullName>
    </recommendedName>
</protein>
<organism evidence="3 4">
    <name type="scientific">Thlaspi arvense</name>
    <name type="common">Field penny-cress</name>
    <dbReference type="NCBI Taxonomy" id="13288"/>
    <lineage>
        <taxon>Eukaryota</taxon>
        <taxon>Viridiplantae</taxon>
        <taxon>Streptophyta</taxon>
        <taxon>Embryophyta</taxon>
        <taxon>Tracheophyta</taxon>
        <taxon>Spermatophyta</taxon>
        <taxon>Magnoliopsida</taxon>
        <taxon>eudicotyledons</taxon>
        <taxon>Gunneridae</taxon>
        <taxon>Pentapetalae</taxon>
        <taxon>rosids</taxon>
        <taxon>malvids</taxon>
        <taxon>Brassicales</taxon>
        <taxon>Brassicaceae</taxon>
        <taxon>Thlaspideae</taxon>
        <taxon>Thlaspi</taxon>
    </lineage>
</organism>
<evidence type="ECO:0000259" key="2">
    <source>
        <dbReference type="PROSITE" id="PS51340"/>
    </source>
</evidence>
<dbReference type="EMBL" id="OU466857">
    <property type="protein sequence ID" value="CAH2035817.1"/>
    <property type="molecule type" value="Genomic_DNA"/>
</dbReference>